<organism evidence="2 3">
    <name type="scientific">SAR324 cluster bacterium</name>
    <dbReference type="NCBI Taxonomy" id="2024889"/>
    <lineage>
        <taxon>Bacteria</taxon>
        <taxon>Deltaproteobacteria</taxon>
        <taxon>SAR324 cluster</taxon>
    </lineage>
</organism>
<evidence type="ECO:0000313" key="3">
    <source>
        <dbReference type="Proteomes" id="UP000524246"/>
    </source>
</evidence>
<dbReference type="SUPFAM" id="SSF103647">
    <property type="entry name" value="TSP type-3 repeat"/>
    <property type="match status" value="1"/>
</dbReference>
<dbReference type="AlphaFoldDB" id="A0A7X9FTB2"/>
<evidence type="ECO:0000256" key="1">
    <source>
        <dbReference type="ARBA" id="ARBA00009820"/>
    </source>
</evidence>
<dbReference type="GO" id="GO:0005509">
    <property type="term" value="F:calcium ion binding"/>
    <property type="evidence" value="ECO:0007669"/>
    <property type="project" value="InterPro"/>
</dbReference>
<name>A0A7X9FTB2_9DELT</name>
<dbReference type="PANTHER" id="PTHR36842:SF1">
    <property type="entry name" value="PROTEIN TOLB"/>
    <property type="match status" value="1"/>
</dbReference>
<dbReference type="Pfam" id="PF07676">
    <property type="entry name" value="PD40"/>
    <property type="match status" value="1"/>
</dbReference>
<dbReference type="Gene3D" id="2.120.10.30">
    <property type="entry name" value="TolB, C-terminal domain"/>
    <property type="match status" value="1"/>
</dbReference>
<dbReference type="InterPro" id="IPR011659">
    <property type="entry name" value="WD40"/>
</dbReference>
<reference evidence="2 3" key="1">
    <citation type="journal article" date="2020" name="Biotechnol. Biofuels">
        <title>New insights from the biogas microbiome by comprehensive genome-resolved metagenomics of nearly 1600 species originating from multiple anaerobic digesters.</title>
        <authorList>
            <person name="Campanaro S."/>
            <person name="Treu L."/>
            <person name="Rodriguez-R L.M."/>
            <person name="Kovalovszki A."/>
            <person name="Ziels R.M."/>
            <person name="Maus I."/>
            <person name="Zhu X."/>
            <person name="Kougias P.G."/>
            <person name="Basile A."/>
            <person name="Luo G."/>
            <person name="Schluter A."/>
            <person name="Konstantinidis K.T."/>
            <person name="Angelidaki I."/>
        </authorList>
    </citation>
    <scope>NUCLEOTIDE SEQUENCE [LARGE SCALE GENOMIC DNA]</scope>
    <source>
        <strain evidence="2">AS27yjCOA_65</strain>
    </source>
</reference>
<dbReference type="SUPFAM" id="SSF82171">
    <property type="entry name" value="DPP6 N-terminal domain-like"/>
    <property type="match status" value="1"/>
</dbReference>
<dbReference type="Proteomes" id="UP000524246">
    <property type="component" value="Unassembled WGS sequence"/>
</dbReference>
<comment type="caution">
    <text evidence="2">The sequence shown here is derived from an EMBL/GenBank/DDBJ whole genome shotgun (WGS) entry which is preliminary data.</text>
</comment>
<dbReference type="InterPro" id="IPR028974">
    <property type="entry name" value="TSP_type-3_rpt"/>
</dbReference>
<evidence type="ECO:0000313" key="2">
    <source>
        <dbReference type="EMBL" id="NMC63936.1"/>
    </source>
</evidence>
<comment type="similarity">
    <text evidence="1">Belongs to the TolB family.</text>
</comment>
<protein>
    <submittedName>
        <fullName evidence="2">Uncharacterized protein</fullName>
    </submittedName>
</protein>
<sequence>MSAQSTILFFHSRCKLLLFLVFCLLVLLFPKSGQTEPFTETALTAANAAYNADLPSWQPNGEMILYTRYYNSGAYQYYNHHIFPVLGNATDINETQVVNFTASGDFPVSISWYGAIPIIAEQSGWAHEYLSFSIPATLPLTRSVTDGSSSSFTVKLKGNNNMAGGDVEWGDLVRVSRDSSTVLIRWASLKDASYNRTVKIYTGPYSSMTGQFMVSGTEPHWEDASGVVNHPSLTTTQHYLTVQESTYQFGASLMPDGSKFMITDGSNIWLLNSDGSGAPVRIASGIQNQSGYTCYNCVWYRYPEISPDGSKLLVSKQTTNAAGNPGTAGLYMMNIDGSEETPIITGTGLLIKWPSFAPDGKRAAYVKGTQIYRVRGLHGINDCNNNDIPDACDVATTTVPGFCVNYCASPGTCQQSNDCNNNAKPDSCDTDTDSDGTIDECEACPNDPLKQNAGLCGCGNLETDDDNDGTPNCVDSCSHDPLKTDPGVCGCGIPDIDTDNDGHANCIDLCDNDPNKKAPGACGCGNPDTDTDNDTTPDCIDACPNDPAKIAIGLCGCGVSDVDGDNDSVPNCNDACSNDPLKNEPGVCGCGIADSDTNGNGTADCIDSPGVTCTEVDISTFLSAIEAACSKEYNYTNQALALFRKAKGKTKLATKYQKTAKSSLLTCKNFVAAFPKIILSNCNSSHCAGMDQSTNRSGLMSSLNNLTNLTKKILTQTIKLKKTLKPIASKLSTKAIALNKTTTKTIDMLPASTEKCE</sequence>
<gene>
    <name evidence="2" type="ORF">GYA55_12305</name>
</gene>
<dbReference type="InterPro" id="IPR011042">
    <property type="entry name" value="6-blade_b-propeller_TolB-like"/>
</dbReference>
<proteinExistence type="inferred from homology"/>
<accession>A0A7X9FTB2</accession>
<dbReference type="EMBL" id="JAAZON010000559">
    <property type="protein sequence ID" value="NMC63936.1"/>
    <property type="molecule type" value="Genomic_DNA"/>
</dbReference>
<dbReference type="PANTHER" id="PTHR36842">
    <property type="entry name" value="PROTEIN TOLB HOMOLOG"/>
    <property type="match status" value="1"/>
</dbReference>